<evidence type="ECO:0000259" key="13">
    <source>
        <dbReference type="PROSITE" id="PS51371"/>
    </source>
</evidence>
<dbReference type="SUPFAM" id="SSF81301">
    <property type="entry name" value="Nucleotidyltransferase"/>
    <property type="match status" value="1"/>
</dbReference>
<evidence type="ECO:0000256" key="11">
    <source>
        <dbReference type="PROSITE-ProRule" id="PRU00703"/>
    </source>
</evidence>
<dbReference type="Gene3D" id="3.30.460.10">
    <property type="entry name" value="Beta Polymerase, domain 2"/>
    <property type="match status" value="1"/>
</dbReference>
<dbReference type="Pfam" id="PF12627">
    <property type="entry name" value="PolyA_pol_RNAbd"/>
    <property type="match status" value="1"/>
</dbReference>
<name>A0ABZ0L3S6_9BACL</name>
<dbReference type="PANTHER" id="PTHR47788">
    <property type="entry name" value="POLYA POLYMERASE"/>
    <property type="match status" value="1"/>
</dbReference>
<keyword evidence="9" id="KW-0460">Magnesium</keyword>
<dbReference type="PROSITE" id="PS51371">
    <property type="entry name" value="CBS"/>
    <property type="match status" value="2"/>
</dbReference>
<gene>
    <name evidence="14" type="ORF">QWT69_13280</name>
</gene>
<dbReference type="InterPro" id="IPR000644">
    <property type="entry name" value="CBS_dom"/>
</dbReference>
<dbReference type="Pfam" id="PF01743">
    <property type="entry name" value="PolyA_pol"/>
    <property type="match status" value="1"/>
</dbReference>
<protein>
    <submittedName>
        <fullName evidence="14">CBS domain-containing protein</fullName>
    </submittedName>
</protein>
<dbReference type="InterPro" id="IPR043519">
    <property type="entry name" value="NT_sf"/>
</dbReference>
<evidence type="ECO:0000256" key="6">
    <source>
        <dbReference type="ARBA" id="ARBA00022695"/>
    </source>
</evidence>
<keyword evidence="6" id="KW-0548">Nucleotidyltransferase</keyword>
<dbReference type="SUPFAM" id="SSF54631">
    <property type="entry name" value="CBS-domain pair"/>
    <property type="match status" value="1"/>
</dbReference>
<dbReference type="RefSeq" id="WP_317966353.1">
    <property type="nucleotide sequence ID" value="NZ_CP129118.1"/>
</dbReference>
<keyword evidence="8" id="KW-0547">Nucleotide-binding</keyword>
<dbReference type="Pfam" id="PF00571">
    <property type="entry name" value="CBS"/>
    <property type="match status" value="2"/>
</dbReference>
<evidence type="ECO:0000313" key="15">
    <source>
        <dbReference type="Proteomes" id="UP001303902"/>
    </source>
</evidence>
<dbReference type="InterPro" id="IPR002646">
    <property type="entry name" value="PolA_pol_head_dom"/>
</dbReference>
<evidence type="ECO:0000256" key="10">
    <source>
        <dbReference type="ARBA" id="ARBA00022884"/>
    </source>
</evidence>
<dbReference type="PANTHER" id="PTHR47788:SF1">
    <property type="entry name" value="A-ADDING TRNA NUCLEOTIDYLTRANSFERASE"/>
    <property type="match status" value="1"/>
</dbReference>
<evidence type="ECO:0000256" key="2">
    <source>
        <dbReference type="ARBA" id="ARBA00007265"/>
    </source>
</evidence>
<dbReference type="Proteomes" id="UP001303902">
    <property type="component" value="Chromosome"/>
</dbReference>
<dbReference type="CDD" id="cd05398">
    <property type="entry name" value="NT_ClassII-CCAase"/>
    <property type="match status" value="1"/>
</dbReference>
<evidence type="ECO:0000256" key="12">
    <source>
        <dbReference type="RuleBase" id="RU003953"/>
    </source>
</evidence>
<evidence type="ECO:0000256" key="8">
    <source>
        <dbReference type="ARBA" id="ARBA00022741"/>
    </source>
</evidence>
<evidence type="ECO:0000256" key="1">
    <source>
        <dbReference type="ARBA" id="ARBA00001946"/>
    </source>
</evidence>
<evidence type="ECO:0000256" key="4">
    <source>
        <dbReference type="ARBA" id="ARBA00022679"/>
    </source>
</evidence>
<dbReference type="CDD" id="cd04595">
    <property type="entry name" value="CBS_pair_DHH_polyA_Pol_assoc"/>
    <property type="match status" value="1"/>
</dbReference>
<keyword evidence="11" id="KW-0129">CBS domain</keyword>
<evidence type="ECO:0000256" key="9">
    <source>
        <dbReference type="ARBA" id="ARBA00022842"/>
    </source>
</evidence>
<evidence type="ECO:0000256" key="7">
    <source>
        <dbReference type="ARBA" id="ARBA00022723"/>
    </source>
</evidence>
<evidence type="ECO:0000256" key="5">
    <source>
        <dbReference type="ARBA" id="ARBA00022694"/>
    </source>
</evidence>
<dbReference type="EMBL" id="CP129118">
    <property type="protein sequence ID" value="WOV86834.1"/>
    <property type="molecule type" value="Genomic_DNA"/>
</dbReference>
<feature type="domain" description="CBS" evidence="13">
    <location>
        <begin position="314"/>
        <end position="372"/>
    </location>
</feature>
<keyword evidence="5" id="KW-0819">tRNA processing</keyword>
<proteinExistence type="inferred from homology"/>
<organism evidence="14 15">
    <name type="scientific">Sporosarcina oncorhynchi</name>
    <dbReference type="NCBI Taxonomy" id="3056444"/>
    <lineage>
        <taxon>Bacteria</taxon>
        <taxon>Bacillati</taxon>
        <taxon>Bacillota</taxon>
        <taxon>Bacilli</taxon>
        <taxon>Bacillales</taxon>
        <taxon>Caryophanaceae</taxon>
        <taxon>Sporosarcina</taxon>
    </lineage>
</organism>
<keyword evidence="10 12" id="KW-0694">RNA-binding</keyword>
<dbReference type="SUPFAM" id="SSF81891">
    <property type="entry name" value="Poly A polymerase C-terminal region-like"/>
    <property type="match status" value="1"/>
</dbReference>
<dbReference type="Gene3D" id="3.10.310.30">
    <property type="match status" value="1"/>
</dbReference>
<reference evidence="14 15" key="1">
    <citation type="submission" date="2023-06" db="EMBL/GenBank/DDBJ databases">
        <title>Sporosarcina sp. nov., isolated from Korean tranditional fermented seafood 'Jeotgal'.</title>
        <authorList>
            <person name="Yang A.I."/>
            <person name="Shin N.-R."/>
        </authorList>
    </citation>
    <scope>NUCLEOTIDE SEQUENCE [LARGE SCALE GENOMIC DNA]</scope>
    <source>
        <strain evidence="14 15">T2O-4</strain>
    </source>
</reference>
<keyword evidence="3" id="KW-0820">tRNA-binding</keyword>
<dbReference type="SUPFAM" id="SSF64182">
    <property type="entry name" value="DHH phosphoesterases"/>
    <property type="match status" value="1"/>
</dbReference>
<comment type="cofactor">
    <cofactor evidence="1">
        <name>Mg(2+)</name>
        <dbReference type="ChEBI" id="CHEBI:18420"/>
    </cofactor>
</comment>
<sequence length="872" mass="97950">MQIIISHVNTDFDALASMIAAKKLYPDAQLILSDKLETRVQRFLNIYRDMFDFLPASHVDWENVTEMIIVDVASLSRIGKLPSDFDPNTRNIIVYDHHPKDEKDVQYDEGIIELTGAAVTLLLEEIQNRNVPITSFEASLFGLGIYTDTGNFTYNNTTARDLQMAGFLVGQGMNLEMIQRFSEETLTPPQQQLLENLLLHTEIHEVDGLDIAISTYALEKFQNGLAMVTHKLHGMKGTDAAIAVVKMKNSVCVVGRANSERISLQPILQKLGGGGHRHAGSATVKKGDPDAILKQIIEDLDLMLKPAITAKELMARPVKTLSPQTTIEEAGRLMYRYGHSGYPIVEDGKLVGLITRRDLDKANHHGLGHAPVKAYMTTNVITIGPDATLEEIQELVIEHNIGRLPVIENRDIIGIVTRTNIIEVLHQDVLADAKLEEGLSTEKLMEKMEQQLPEDVYRLLKEIGETASELETPVFLIGGIVRDILLDRPNEDIDIVAEGDGIRLARGLKDAYGGEVVEHESFGTATWLTTSGLSIDVVSSRLEYYEKPAALPEVETSVLGDDLQRRDFTINAMAIRLNEEAFGELIDPFGGQLDLVNKNIRILHNISFIEDPTRIFRAIRFEERFGFRMDEQTEKFALESIDKVVHVSPQRINEEMKRLFKEGKPEKVLRRLFQLQVFQQFGIQEAQMEAACTSATTLVKLYWEQAQTESAIDEEQPSAFEYFLLPFYGDDKLFASAKFALTKKDLNLLEEITELQTETNWSEATQPGDIHLRLHTYSDEAILFVLAAEQIPGHDSVIAYLHLRRSLSKLLTGADLMTAGMKPGPHFSAILLNMEACQLNGDITSKDDALQWLSNYEENRIREVTADEIDTR</sequence>
<dbReference type="InterPro" id="IPR052390">
    <property type="entry name" value="tRNA_nt/polyA_polymerase"/>
</dbReference>
<keyword evidence="7" id="KW-0479">Metal-binding</keyword>
<dbReference type="Gene3D" id="3.10.580.10">
    <property type="entry name" value="CBS-domain"/>
    <property type="match status" value="1"/>
</dbReference>
<dbReference type="InterPro" id="IPR046342">
    <property type="entry name" value="CBS_dom_sf"/>
</dbReference>
<feature type="domain" description="CBS" evidence="13">
    <location>
        <begin position="376"/>
        <end position="433"/>
    </location>
</feature>
<keyword evidence="15" id="KW-1185">Reference proteome</keyword>
<accession>A0ABZ0L3S6</accession>
<evidence type="ECO:0000313" key="14">
    <source>
        <dbReference type="EMBL" id="WOV86834.1"/>
    </source>
</evidence>
<comment type="similarity">
    <text evidence="2 12">Belongs to the tRNA nucleotidyltransferase/poly(A) polymerase family.</text>
</comment>
<evidence type="ECO:0000256" key="3">
    <source>
        <dbReference type="ARBA" id="ARBA00022555"/>
    </source>
</evidence>
<dbReference type="InterPro" id="IPR038763">
    <property type="entry name" value="DHH_sf"/>
</dbReference>
<keyword evidence="4 12" id="KW-0808">Transferase</keyword>
<dbReference type="InterPro" id="IPR032828">
    <property type="entry name" value="PolyA_RNA-bd"/>
</dbReference>
<dbReference type="Gene3D" id="1.10.3090.10">
    <property type="entry name" value="cca-adding enzyme, domain 2"/>
    <property type="match status" value="1"/>
</dbReference>
<dbReference type="Gene3D" id="3.90.1640.10">
    <property type="entry name" value="inorganic pyrophosphatase (n-terminal core)"/>
    <property type="match status" value="1"/>
</dbReference>
<dbReference type="SMART" id="SM00116">
    <property type="entry name" value="CBS"/>
    <property type="match status" value="2"/>
</dbReference>